<dbReference type="InterPro" id="IPR000093">
    <property type="entry name" value="DNA_Rcmb_RecR"/>
</dbReference>
<accession>A0A1C3H674</accession>
<dbReference type="GO" id="GO:0003677">
    <property type="term" value="F:DNA binding"/>
    <property type="evidence" value="ECO:0007669"/>
    <property type="project" value="UniProtKB-UniRule"/>
</dbReference>
<dbReference type="HAMAP" id="MF_00017">
    <property type="entry name" value="RecR"/>
    <property type="match status" value="1"/>
</dbReference>
<evidence type="ECO:0000256" key="4">
    <source>
        <dbReference type="ARBA" id="ARBA00022833"/>
    </source>
</evidence>
<dbReference type="InterPro" id="IPR023627">
    <property type="entry name" value="Rcmb_RecR"/>
</dbReference>
<dbReference type="PROSITE" id="PS01300">
    <property type="entry name" value="RECR"/>
    <property type="match status" value="1"/>
</dbReference>
<dbReference type="InterPro" id="IPR006171">
    <property type="entry name" value="TOPRIM_dom"/>
</dbReference>
<dbReference type="SUPFAM" id="SSF111304">
    <property type="entry name" value="Recombination protein RecR"/>
    <property type="match status" value="1"/>
</dbReference>
<dbReference type="InterPro" id="IPR015967">
    <property type="entry name" value="Rcmb_RecR_Znf"/>
</dbReference>
<evidence type="ECO:0000313" key="10">
    <source>
        <dbReference type="Proteomes" id="UP000190837"/>
    </source>
</evidence>
<protein>
    <recommendedName>
        <fullName evidence="7">Recombination protein RecR</fullName>
    </recommendedName>
</protein>
<evidence type="ECO:0000256" key="6">
    <source>
        <dbReference type="ARBA" id="ARBA00023204"/>
    </source>
</evidence>
<proteinExistence type="inferred from homology"/>
<comment type="similarity">
    <text evidence="7">Belongs to the RecR family.</text>
</comment>
<dbReference type="CDD" id="cd01025">
    <property type="entry name" value="TOPRIM_recR"/>
    <property type="match status" value="1"/>
</dbReference>
<evidence type="ECO:0000259" key="8">
    <source>
        <dbReference type="PROSITE" id="PS50880"/>
    </source>
</evidence>
<keyword evidence="6 7" id="KW-0234">DNA repair</keyword>
<dbReference type="RefSeq" id="WP_079541615.1">
    <property type="nucleotide sequence ID" value="NZ_FKLO01000067.1"/>
</dbReference>
<dbReference type="PROSITE" id="PS50880">
    <property type="entry name" value="TOPRIM"/>
    <property type="match status" value="1"/>
</dbReference>
<dbReference type="InterPro" id="IPR034137">
    <property type="entry name" value="TOPRIM_RecR"/>
</dbReference>
<keyword evidence="4 7" id="KW-0862">Zinc</keyword>
<comment type="function">
    <text evidence="7">May play a role in DNA repair. It seems to be involved in an RecBC-independent recombinational process of DNA repair. It may act with RecF and RecO.</text>
</comment>
<keyword evidence="3 7" id="KW-0863">Zinc-finger</keyword>
<sequence length="201" mass="21784">MSFSPSFDQLVQALTCLPGVGNKTAQRMALRLLLDQPQKAKQLADAIDHALHTAQRCHKCRNISDADLCLICANPKRDASTLCVVEAPADVLAIEQSTDYRGQYFVLMGHISPLDGIGPIELGMDILDRQLATGDIKELVLATNSTLEGETTAYFLAELAAKHNVPATRLAHGVPMGGELSYLDKGTLSLAFNTRSTYRSE</sequence>
<feature type="zinc finger region" description="C4-type" evidence="7">
    <location>
        <begin position="57"/>
        <end position="72"/>
    </location>
</feature>
<evidence type="ECO:0000256" key="1">
    <source>
        <dbReference type="ARBA" id="ARBA00022723"/>
    </source>
</evidence>
<evidence type="ECO:0000256" key="2">
    <source>
        <dbReference type="ARBA" id="ARBA00022763"/>
    </source>
</evidence>
<keyword evidence="1 7" id="KW-0479">Metal-binding</keyword>
<dbReference type="GO" id="GO:0006281">
    <property type="term" value="P:DNA repair"/>
    <property type="evidence" value="ECO:0007669"/>
    <property type="project" value="UniProtKB-UniRule"/>
</dbReference>
<dbReference type="Gene3D" id="3.30.60.80">
    <property type="match status" value="1"/>
</dbReference>
<organism evidence="9 10">
    <name type="scientific">Cardiobacterium hominis</name>
    <dbReference type="NCBI Taxonomy" id="2718"/>
    <lineage>
        <taxon>Bacteria</taxon>
        <taxon>Pseudomonadati</taxon>
        <taxon>Pseudomonadota</taxon>
        <taxon>Gammaproteobacteria</taxon>
        <taxon>Cardiobacteriales</taxon>
        <taxon>Cardiobacteriaceae</taxon>
        <taxon>Cardiobacterium</taxon>
    </lineage>
</organism>
<evidence type="ECO:0000256" key="5">
    <source>
        <dbReference type="ARBA" id="ARBA00023172"/>
    </source>
</evidence>
<dbReference type="Pfam" id="PF02132">
    <property type="entry name" value="RecR_ZnF"/>
    <property type="match status" value="1"/>
</dbReference>
<dbReference type="GO" id="GO:0008270">
    <property type="term" value="F:zinc ion binding"/>
    <property type="evidence" value="ECO:0007669"/>
    <property type="project" value="UniProtKB-KW"/>
</dbReference>
<keyword evidence="5 7" id="KW-0233">DNA recombination</keyword>
<dbReference type="EMBL" id="FKLO01000067">
    <property type="protein sequence ID" value="SAM68935.1"/>
    <property type="molecule type" value="Genomic_DNA"/>
</dbReference>
<dbReference type="Gene3D" id="3.40.1360.10">
    <property type="match status" value="1"/>
</dbReference>
<dbReference type="SMART" id="SM00493">
    <property type="entry name" value="TOPRIM"/>
    <property type="match status" value="1"/>
</dbReference>
<gene>
    <name evidence="7" type="primary">recR</name>
    <name evidence="9" type="ORF">CHUV0807_1986</name>
</gene>
<dbReference type="Gene3D" id="1.10.8.420">
    <property type="entry name" value="RecR Domain 1"/>
    <property type="match status" value="1"/>
</dbReference>
<evidence type="ECO:0000256" key="3">
    <source>
        <dbReference type="ARBA" id="ARBA00022771"/>
    </source>
</evidence>
<dbReference type="PANTHER" id="PTHR30446">
    <property type="entry name" value="RECOMBINATION PROTEIN RECR"/>
    <property type="match status" value="1"/>
</dbReference>
<dbReference type="GO" id="GO:0006310">
    <property type="term" value="P:DNA recombination"/>
    <property type="evidence" value="ECO:0007669"/>
    <property type="project" value="UniProtKB-UniRule"/>
</dbReference>
<keyword evidence="2 7" id="KW-0227">DNA damage</keyword>
<evidence type="ECO:0000313" key="9">
    <source>
        <dbReference type="EMBL" id="SAM68935.1"/>
    </source>
</evidence>
<dbReference type="Proteomes" id="UP000190837">
    <property type="component" value="Unassembled WGS sequence"/>
</dbReference>
<dbReference type="AlphaFoldDB" id="A0A1C3H674"/>
<dbReference type="Gene3D" id="6.10.250.240">
    <property type="match status" value="1"/>
</dbReference>
<evidence type="ECO:0000256" key="7">
    <source>
        <dbReference type="HAMAP-Rule" id="MF_00017"/>
    </source>
</evidence>
<feature type="domain" description="Toprim" evidence="8">
    <location>
        <begin position="80"/>
        <end position="175"/>
    </location>
</feature>
<dbReference type="Pfam" id="PF21176">
    <property type="entry name" value="RecR_HhH"/>
    <property type="match status" value="1"/>
</dbReference>
<reference evidence="10" key="1">
    <citation type="submission" date="2016-04" db="EMBL/GenBank/DDBJ databases">
        <authorList>
            <person name="Tagini F."/>
        </authorList>
    </citation>
    <scope>NUCLEOTIDE SEQUENCE [LARGE SCALE GENOMIC DNA]</scope>
    <source>
        <strain evidence="10">CHUV0807</strain>
    </source>
</reference>
<dbReference type="Pfam" id="PF21175">
    <property type="entry name" value="RecR_C"/>
    <property type="match status" value="1"/>
</dbReference>
<dbReference type="PANTHER" id="PTHR30446:SF0">
    <property type="entry name" value="RECOMBINATION PROTEIN RECR"/>
    <property type="match status" value="1"/>
</dbReference>
<dbReference type="Pfam" id="PF13662">
    <property type="entry name" value="Toprim_4"/>
    <property type="match status" value="1"/>
</dbReference>
<dbReference type="NCBIfam" id="TIGR00615">
    <property type="entry name" value="recR"/>
    <property type="match status" value="1"/>
</dbReference>
<name>A0A1C3H674_9GAMM</name>